<keyword evidence="5" id="KW-0238">DNA-binding</keyword>
<evidence type="ECO:0000256" key="3">
    <source>
        <dbReference type="ARBA" id="ARBA00022806"/>
    </source>
</evidence>
<evidence type="ECO:0000256" key="5">
    <source>
        <dbReference type="ARBA" id="ARBA00023125"/>
    </source>
</evidence>
<organism evidence="10 11">
    <name type="scientific">Bacillus carboniphilus</name>
    <dbReference type="NCBI Taxonomy" id="86663"/>
    <lineage>
        <taxon>Bacteria</taxon>
        <taxon>Bacillati</taxon>
        <taxon>Bacillota</taxon>
        <taxon>Bacilli</taxon>
        <taxon>Bacillales</taxon>
        <taxon>Bacillaceae</taxon>
        <taxon>Bacillus</taxon>
    </lineage>
</organism>
<keyword evidence="4" id="KW-0067">ATP-binding</keyword>
<dbReference type="Gene3D" id="3.40.50.300">
    <property type="entry name" value="P-loop containing nucleotide triphosphate hydrolases"/>
    <property type="match status" value="2"/>
</dbReference>
<dbReference type="GO" id="GO:0003678">
    <property type="term" value="F:DNA helicase activity"/>
    <property type="evidence" value="ECO:0007669"/>
    <property type="project" value="UniProtKB-EC"/>
</dbReference>
<keyword evidence="11" id="KW-1185">Reference proteome</keyword>
<dbReference type="Pfam" id="PF00270">
    <property type="entry name" value="DEAD"/>
    <property type="match status" value="1"/>
</dbReference>
<dbReference type="InterPro" id="IPR001650">
    <property type="entry name" value="Helicase_C-like"/>
</dbReference>
<evidence type="ECO:0000259" key="8">
    <source>
        <dbReference type="PROSITE" id="PS51192"/>
    </source>
</evidence>
<keyword evidence="1" id="KW-0547">Nucleotide-binding</keyword>
<evidence type="ECO:0000256" key="1">
    <source>
        <dbReference type="ARBA" id="ARBA00022741"/>
    </source>
</evidence>
<evidence type="ECO:0000313" key="10">
    <source>
        <dbReference type="EMBL" id="WLR43767.1"/>
    </source>
</evidence>
<dbReference type="CDD" id="cd17920">
    <property type="entry name" value="DEXHc_RecQ"/>
    <property type="match status" value="1"/>
</dbReference>
<dbReference type="InterPro" id="IPR014001">
    <property type="entry name" value="Helicase_ATP-bd"/>
</dbReference>
<dbReference type="PANTHER" id="PTHR13710">
    <property type="entry name" value="DNA HELICASE RECQ FAMILY MEMBER"/>
    <property type="match status" value="1"/>
</dbReference>
<feature type="domain" description="Helicase ATP-binding" evidence="8">
    <location>
        <begin position="25"/>
        <end position="192"/>
    </location>
</feature>
<dbReference type="InterPro" id="IPR004589">
    <property type="entry name" value="DNA_helicase_ATP-dep_RecQ"/>
</dbReference>
<dbReference type="GO" id="GO:0016787">
    <property type="term" value="F:hydrolase activity"/>
    <property type="evidence" value="ECO:0007669"/>
    <property type="project" value="UniProtKB-KW"/>
</dbReference>
<dbReference type="PROSITE" id="PS00690">
    <property type="entry name" value="DEAH_ATP_HELICASE"/>
    <property type="match status" value="1"/>
</dbReference>
<evidence type="ECO:0000259" key="9">
    <source>
        <dbReference type="PROSITE" id="PS51194"/>
    </source>
</evidence>
<accession>A0ABY9JWJ9</accession>
<dbReference type="InterPro" id="IPR002464">
    <property type="entry name" value="DNA/RNA_helicase_DEAH_CS"/>
</dbReference>
<keyword evidence="3 10" id="KW-0347">Helicase</keyword>
<keyword evidence="2 10" id="KW-0378">Hydrolase</keyword>
<proteinExistence type="predicted"/>
<dbReference type="InterPro" id="IPR032284">
    <property type="entry name" value="RecQ_Zn-bd"/>
</dbReference>
<dbReference type="PROSITE" id="PS51194">
    <property type="entry name" value="HELICASE_CTER"/>
    <property type="match status" value="1"/>
</dbReference>
<protein>
    <recommendedName>
        <fullName evidence="6">ATP-dependent DNA helicase RecQ</fullName>
    </recommendedName>
    <alternativeName>
        <fullName evidence="7">DNA 3'-5' helicase RecQ</fullName>
    </alternativeName>
</protein>
<dbReference type="Pfam" id="PF00271">
    <property type="entry name" value="Helicase_C"/>
    <property type="match status" value="1"/>
</dbReference>
<reference evidence="10 11" key="1">
    <citation type="submission" date="2023-06" db="EMBL/GenBank/DDBJ databases">
        <title>Five Gram-positive bacteria isolated from mangrove sediments in Shenzhen, Guangdong, China.</title>
        <authorList>
            <person name="Yu S."/>
            <person name="Zheng W."/>
            <person name="Huang Y."/>
        </authorList>
    </citation>
    <scope>NUCLEOTIDE SEQUENCE [LARGE SCALE GENOMIC DNA]</scope>
    <source>
        <strain evidence="10 11">SaN35-3</strain>
    </source>
</reference>
<gene>
    <name evidence="10" type="ORF">LC087_06460</name>
</gene>
<evidence type="ECO:0000256" key="7">
    <source>
        <dbReference type="ARBA" id="ARBA00044550"/>
    </source>
</evidence>
<dbReference type="PANTHER" id="PTHR13710:SF84">
    <property type="entry name" value="ATP-DEPENDENT DNA HELICASE RECS-RELATED"/>
    <property type="match status" value="1"/>
</dbReference>
<dbReference type="SMART" id="SM00490">
    <property type="entry name" value="HELICc"/>
    <property type="match status" value="1"/>
</dbReference>
<dbReference type="InterPro" id="IPR027417">
    <property type="entry name" value="P-loop_NTPase"/>
</dbReference>
<name>A0ABY9JWJ9_9BACI</name>
<evidence type="ECO:0000313" key="11">
    <source>
        <dbReference type="Proteomes" id="UP001197974"/>
    </source>
</evidence>
<sequence length="495" mass="57340">MNRLFATLKEKFGYLSFRPGQKEIISSILSQRDVIALLPTGGGKSLCYQLPGYILPGTVVIISPLISLMEDQVNQLNEQGEKRAISINSMLTFKEKESVVVNLEKYRFVYLSPEIIQSPKIRQALKEINVSLFVVDEAHCISQWGHDFRPNYSLLGSIRKEIGNPPCLAVTATATLEILQDISNHLHFQDPEYVIQSVNRPNISFVVEKVLSANEKLVKIYDLLSEIEGPGIIYCSSRSWTEKIAEFLKDKGFKSVAFYHAGISNEDRSLIQHQFINNQLKCIVATNAFGMGINKPNIRFVIHFHFPGQIESYMQEIGRAGRDGELSIAYTFIMETDVYLPKSLIEQDFPSVEMIDPIIRQLYNEKTNKIKIDLTENEWSQLGLSEVQWRFIHHYVRQLSSVYDCTTLIEKIKDIIEQRKQLKKRKLKKMLEYLYLSSCRRTFLLDYFGEQIKEKPEQCCDRCGIKVETYYAVNKEEQSQDLKWEEELRRIFKIE</sequence>
<evidence type="ECO:0000256" key="2">
    <source>
        <dbReference type="ARBA" id="ARBA00022801"/>
    </source>
</evidence>
<evidence type="ECO:0000256" key="6">
    <source>
        <dbReference type="ARBA" id="ARBA00044535"/>
    </source>
</evidence>
<dbReference type="RefSeq" id="WP_226538583.1">
    <property type="nucleotide sequence ID" value="NZ_CP129013.1"/>
</dbReference>
<dbReference type="SMART" id="SM00487">
    <property type="entry name" value="DEXDc"/>
    <property type="match status" value="1"/>
</dbReference>
<dbReference type="Pfam" id="PF16124">
    <property type="entry name" value="RecQ_Zn_bind"/>
    <property type="match status" value="1"/>
</dbReference>
<dbReference type="InterPro" id="IPR011545">
    <property type="entry name" value="DEAD/DEAH_box_helicase_dom"/>
</dbReference>
<feature type="domain" description="Helicase C-terminal" evidence="9">
    <location>
        <begin position="219"/>
        <end position="378"/>
    </location>
</feature>
<evidence type="ECO:0000256" key="4">
    <source>
        <dbReference type="ARBA" id="ARBA00022840"/>
    </source>
</evidence>
<dbReference type="EMBL" id="CP129013">
    <property type="protein sequence ID" value="WLR43767.1"/>
    <property type="molecule type" value="Genomic_DNA"/>
</dbReference>
<dbReference type="SUPFAM" id="SSF52540">
    <property type="entry name" value="P-loop containing nucleoside triphosphate hydrolases"/>
    <property type="match status" value="1"/>
</dbReference>
<dbReference type="Proteomes" id="UP001197974">
    <property type="component" value="Chromosome"/>
</dbReference>
<dbReference type="NCBIfam" id="TIGR00614">
    <property type="entry name" value="recQ_fam"/>
    <property type="match status" value="1"/>
</dbReference>
<dbReference type="PROSITE" id="PS51192">
    <property type="entry name" value="HELICASE_ATP_BIND_1"/>
    <property type="match status" value="1"/>
</dbReference>